<evidence type="ECO:0000313" key="1">
    <source>
        <dbReference type="EMBL" id="SDC86966.1"/>
    </source>
</evidence>
<sequence length="37" mass="4435">MIDKANYLRYYLREIVVAISRLFVNSFLLLERSKAKT</sequence>
<protein>
    <submittedName>
        <fullName evidence="1">Uncharacterized protein</fullName>
    </submittedName>
</protein>
<accession>A0A1G6Q5F2</accession>
<keyword evidence="2" id="KW-1185">Reference proteome</keyword>
<dbReference type="EMBL" id="FMYV01000010">
    <property type="protein sequence ID" value="SDC86966.1"/>
    <property type="molecule type" value="Genomic_DNA"/>
</dbReference>
<evidence type="ECO:0000313" key="2">
    <source>
        <dbReference type="Proteomes" id="UP000199322"/>
    </source>
</evidence>
<proteinExistence type="predicted"/>
<organism evidence="1 2">
    <name type="scientific">Geotoga petraea</name>
    <dbReference type="NCBI Taxonomy" id="28234"/>
    <lineage>
        <taxon>Bacteria</taxon>
        <taxon>Thermotogati</taxon>
        <taxon>Thermotogota</taxon>
        <taxon>Thermotogae</taxon>
        <taxon>Petrotogales</taxon>
        <taxon>Petrotogaceae</taxon>
        <taxon>Geotoga</taxon>
    </lineage>
</organism>
<dbReference type="Proteomes" id="UP000199322">
    <property type="component" value="Unassembled WGS sequence"/>
</dbReference>
<dbReference type="AlphaFoldDB" id="A0A1G6Q5F2"/>
<reference evidence="1 2" key="1">
    <citation type="submission" date="2016-10" db="EMBL/GenBank/DDBJ databases">
        <authorList>
            <person name="de Groot N.N."/>
        </authorList>
    </citation>
    <scope>NUCLEOTIDE SEQUENCE [LARGE SCALE GENOMIC DNA]</scope>
    <source>
        <strain evidence="1 2">WG14</strain>
    </source>
</reference>
<name>A0A1G6Q5F2_9BACT</name>
<gene>
    <name evidence="1" type="ORF">SAMN04488588_1976</name>
</gene>
<dbReference type="STRING" id="28234.SAMN04488588_1976"/>